<organism evidence="1 2">
    <name type="scientific">Leucobacter insecticola</name>
    <dbReference type="NCBI Taxonomy" id="2714934"/>
    <lineage>
        <taxon>Bacteria</taxon>
        <taxon>Bacillati</taxon>
        <taxon>Actinomycetota</taxon>
        <taxon>Actinomycetes</taxon>
        <taxon>Micrococcales</taxon>
        <taxon>Microbacteriaceae</taxon>
        <taxon>Leucobacter</taxon>
    </lineage>
</organism>
<dbReference type="Proteomes" id="UP000501387">
    <property type="component" value="Chromosome"/>
</dbReference>
<dbReference type="RefSeq" id="WP_166322506.1">
    <property type="nucleotide sequence ID" value="NZ_CP049934.1"/>
</dbReference>
<name>A0A6G8FHW2_9MICO</name>
<keyword evidence="2" id="KW-1185">Reference proteome</keyword>
<evidence type="ECO:0000313" key="1">
    <source>
        <dbReference type="EMBL" id="QIM15955.1"/>
    </source>
</evidence>
<reference evidence="1 2" key="1">
    <citation type="submission" date="2020-03" db="EMBL/GenBank/DDBJ databases">
        <title>Leucobacter sp. nov., isolated from beetles.</title>
        <authorList>
            <person name="Hyun D.-W."/>
            <person name="Bae J.-W."/>
        </authorList>
    </citation>
    <scope>NUCLEOTIDE SEQUENCE [LARGE SCALE GENOMIC DNA]</scope>
    <source>
        <strain evidence="1 2">HDW9B</strain>
    </source>
</reference>
<sequence>MKTYLLEDARLLIGEQFKESFEAALRDTEAEGNEVYAVMLTETGAPIQYSVRAKL</sequence>
<evidence type="ECO:0000313" key="2">
    <source>
        <dbReference type="Proteomes" id="UP000501387"/>
    </source>
</evidence>
<dbReference type="EMBL" id="CP049934">
    <property type="protein sequence ID" value="QIM15955.1"/>
    <property type="molecule type" value="Genomic_DNA"/>
</dbReference>
<accession>A0A6G8FHW2</accession>
<dbReference type="AlphaFoldDB" id="A0A6G8FHW2"/>
<proteinExistence type="predicted"/>
<dbReference type="KEGG" id="lins:G7067_05225"/>
<gene>
    <name evidence="1" type="ORF">G7067_05225</name>
</gene>
<protein>
    <submittedName>
        <fullName evidence="1">Uncharacterized protein</fullName>
    </submittedName>
</protein>